<dbReference type="GeneTree" id="ENSGT01030000234518"/>
<dbReference type="Bgee" id="ENSMUSG00000044197">
    <property type="expression patterns" value="Expressed in interventricular septum and 189 other cell types or tissues"/>
</dbReference>
<gene>
    <name evidence="4" type="primary">Gpr146</name>
    <name evidence="2" type="synonym">D830046C22Rik</name>
</gene>
<reference evidence="4" key="12">
    <citation type="submission" date="2025-05" db="UniProtKB">
        <authorList>
            <consortium name="Ensembl"/>
        </authorList>
    </citation>
    <scope>IDENTIFICATION</scope>
    <source>
        <strain evidence="4">C57BL/6J</strain>
    </source>
</reference>
<keyword evidence="5" id="KW-1185">Reference proteome</keyword>
<proteinExistence type="evidence at transcript level"/>
<dbReference type="HOGENOM" id="CLU_1844466_0_0_1"/>
<name>Q8C3F6_MOUSE</name>
<protein>
    <submittedName>
        <fullName evidence="4">G protein-coupled receptor 146</fullName>
    </submittedName>
</protein>
<organism evidence="3">
    <name type="scientific">Mus musculus</name>
    <name type="common">Mouse</name>
    <dbReference type="NCBI Taxonomy" id="10090"/>
    <lineage>
        <taxon>Eukaryota</taxon>
        <taxon>Metazoa</taxon>
        <taxon>Chordata</taxon>
        <taxon>Craniata</taxon>
        <taxon>Vertebrata</taxon>
        <taxon>Euteleostomi</taxon>
        <taxon>Mammalia</taxon>
        <taxon>Eutheria</taxon>
        <taxon>Euarchontoglires</taxon>
        <taxon>Glires</taxon>
        <taxon>Rodentia</taxon>
        <taxon>Myomorpha</taxon>
        <taxon>Muroidea</taxon>
        <taxon>Muridae</taxon>
        <taxon>Murinae</taxon>
        <taxon>Mus</taxon>
        <taxon>Mus</taxon>
    </lineage>
</organism>
<reference evidence="2" key="7">
    <citation type="journal article" date="2004" name="Genome Res.">
        <title>The status, quality, and expansion of the NIH full-length cDNA project: the Mammalian Gene Collection (MGC).</title>
        <authorList>
            <consortium name="The MGC Project Team"/>
            <person name="Gerhard D.S."/>
            <person name="Wagner L."/>
            <person name="Feingold E.A."/>
            <person name="Shenmen C.M."/>
            <person name="Grouse L.H."/>
            <person name="Schuler G."/>
            <person name="Klein S.L."/>
            <person name="Old S."/>
            <person name="Rasooly R."/>
            <person name="Good P."/>
            <person name="Guyer M."/>
            <person name="Peck A.M."/>
            <person name="Derge J.G."/>
            <person name="Lipman D."/>
            <person name="Collins F.S."/>
            <person name="Jang W."/>
            <person name="Sherry S."/>
            <person name="Feolo M."/>
            <person name="Misquitta L."/>
            <person name="Lee E."/>
            <person name="Rotmistrovsky K."/>
            <person name="Greenhut S.F."/>
            <person name="Schaefer C.F."/>
            <person name="Buetow K."/>
            <person name="Bonner T.I."/>
            <person name="Haussler D."/>
            <person name="Kent J."/>
            <person name="Kiekhaus M."/>
            <person name="Furey T."/>
            <person name="Brent M."/>
            <person name="Prange C."/>
            <person name="Schreiber K."/>
            <person name="Shapiro N."/>
            <person name="Bhat N.K."/>
            <person name="Hopkins R.F."/>
            <person name="Hsie F."/>
            <person name="Driscoll T."/>
            <person name="Soares M.B."/>
            <person name="Casavant T.L."/>
            <person name="Scheetz T.E."/>
            <person name="Brown-stein M.J."/>
            <person name="Usdin T.B."/>
            <person name="Toshiyuki S."/>
            <person name="Carninci P."/>
            <person name="Piao Y."/>
            <person name="Dudekula D.B."/>
            <person name="Ko M.S."/>
            <person name="Kawakami K."/>
            <person name="Suzuki Y."/>
            <person name="Sugano S."/>
            <person name="Gruber C.E."/>
            <person name="Smith M.R."/>
            <person name="Simmons B."/>
            <person name="Moore T."/>
            <person name="Waterman R."/>
            <person name="Johnson S.L."/>
            <person name="Ruan Y."/>
            <person name="Wei C.L."/>
            <person name="Mathavan S."/>
            <person name="Gunaratne P.H."/>
            <person name="Wu J."/>
            <person name="Garcia A.M."/>
            <person name="Hulyk S.W."/>
            <person name="Fuh E."/>
            <person name="Yuan Y."/>
            <person name="Sneed A."/>
            <person name="Kowis C."/>
            <person name="Hodgson A."/>
            <person name="Muzny D.M."/>
            <person name="McPherson J."/>
            <person name="Gibbs R.A."/>
            <person name="Fahey J."/>
            <person name="Helton E."/>
            <person name="Ketteman M."/>
            <person name="Madan A."/>
            <person name="Rodrigues S."/>
            <person name="Sanchez A."/>
            <person name="Whiting M."/>
            <person name="Madari A."/>
            <person name="Young A.C."/>
            <person name="Wetherby K.D."/>
            <person name="Granite S.J."/>
            <person name="Kwong P.N."/>
            <person name="Brinkley C.P."/>
            <person name="Pearson R.L."/>
            <person name="Bouffard G.G."/>
            <person name="Blakesly R.W."/>
            <person name="Green E.D."/>
            <person name="Dickson M.C."/>
            <person name="Rodriguez A.C."/>
            <person name="Grimwood J."/>
            <person name="Schmutz J."/>
            <person name="Myers R.M."/>
            <person name="Butterfield Y.S."/>
            <person name="Griffith M."/>
            <person name="Griffith O.L."/>
            <person name="Krzywinski M.I."/>
            <person name="Liao N."/>
            <person name="Morin R."/>
            <person name="Morrin R."/>
            <person name="Palmquist D."/>
            <person name="Petrescu A.S."/>
            <person name="Skalska U."/>
            <person name="Smailus D.E."/>
            <person name="Stott J.M."/>
            <person name="Schnerch A."/>
            <person name="Schein J.E."/>
            <person name="Jones S.J."/>
            <person name="Holt R.A."/>
            <person name="Baross A."/>
            <person name="Marra M.A."/>
            <person name="Clifton S."/>
            <person name="Makowski K.A."/>
            <person name="Bosak S."/>
            <person name="Malek J."/>
        </authorList>
    </citation>
    <scope>NUCLEOTIDE SEQUENCE [LARGE SCALE MRNA]</scope>
    <source>
        <tissue evidence="2">Brain</tissue>
    </source>
</reference>
<dbReference type="EMBL" id="BC147358">
    <property type="protein sequence ID" value="AAI47359.1"/>
    <property type="molecule type" value="mRNA"/>
</dbReference>
<dbReference type="MGI" id="MGI:1933113">
    <property type="gene designation" value="Gpr146"/>
</dbReference>
<sequence length="139" mass="14890">MLSKRSTNLATAPSPHQKLIINLNIFPAPGQCPLDSNLPNNAQMHERKWRTWGTGEDRCNPTTTPSPRKTNATARGNRAALWFLPSISKCPCGMQLILSTATPEQPGRPAKSQECGPGREVPGVSMALGLGRALGCCVS</sequence>
<dbReference type="AlphaFoldDB" id="Q8C3F6"/>
<reference evidence="3" key="8">
    <citation type="journal article" date="2005" name="Science">
        <title>The Transcriptional Landscape of the Mammalian Genome.</title>
        <authorList>
            <consortium name="The FANTOM Consortium"/>
            <consortium name="Riken Genome Exploration Research Group and Genome Science Group (Genome Network Project Core Group)"/>
        </authorList>
    </citation>
    <scope>NUCLEOTIDE SEQUENCE</scope>
    <source>
        <strain evidence="3">C57BL/6J</strain>
        <tissue evidence="3">Heart</tissue>
    </source>
</reference>
<dbReference type="Ensembl" id="ENSMUST00000053120.5">
    <property type="protein sequence ID" value="ENSMUSP00000050973.5"/>
    <property type="gene ID" value="ENSMUSG00000044197.9"/>
</dbReference>
<reference evidence="3" key="3">
    <citation type="journal article" date="2000" name="Genome Res.">
        <title>RIKEN integrated sequence analysis (RISA) system--384-format sequencing pipeline with 384 multicapillary sequencer.</title>
        <authorList>
            <person name="Shibata K."/>
            <person name="Itoh M."/>
            <person name="Aizawa K."/>
            <person name="Nagaoka S."/>
            <person name="Sasaki N."/>
            <person name="Carninci P."/>
            <person name="Konno H."/>
            <person name="Akiyama J."/>
            <person name="Nishi K."/>
            <person name="Kitsunai T."/>
            <person name="Tashiro H."/>
            <person name="Itoh M."/>
            <person name="Sumi N."/>
            <person name="Ishii Y."/>
            <person name="Nakamura S."/>
            <person name="Hazama M."/>
            <person name="Nishine T."/>
            <person name="Harada A."/>
            <person name="Yamamoto R."/>
            <person name="Matsumoto H."/>
            <person name="Sakaguchi S."/>
            <person name="Ikegami T."/>
            <person name="Kashiwagi K."/>
            <person name="Fujiwake S."/>
            <person name="Inoue K."/>
            <person name="Togawa Y."/>
            <person name="Izawa M."/>
            <person name="Ohara E."/>
            <person name="Watahiki M."/>
            <person name="Yoneda Y."/>
            <person name="Ishikawa T."/>
            <person name="Ozawa K."/>
            <person name="Tanaka T."/>
            <person name="Matsuura S."/>
            <person name="Kawai J."/>
            <person name="Okazaki Y."/>
            <person name="Muramatsu M."/>
            <person name="Inoue Y."/>
            <person name="Kira A."/>
            <person name="Hayashizaki Y."/>
        </authorList>
    </citation>
    <scope>NUCLEOTIDE SEQUENCE</scope>
    <source>
        <strain evidence="3">C57BL/6J</strain>
        <tissue evidence="3">Heart</tissue>
    </source>
</reference>
<evidence type="ECO:0000313" key="2">
    <source>
        <dbReference type="EMBL" id="AAI47359.1"/>
    </source>
</evidence>
<dbReference type="VEuPathDB" id="HostDB:ENSMUSG00000044197"/>
<dbReference type="EMBL" id="BC147359">
    <property type="protein sequence ID" value="AAI47360.1"/>
    <property type="molecule type" value="mRNA"/>
</dbReference>
<feature type="region of interest" description="Disordered" evidence="1">
    <location>
        <begin position="53"/>
        <end position="72"/>
    </location>
</feature>
<reference evidence="3" key="2">
    <citation type="journal article" date="2000" name="Genome Res.">
        <title>Normalization and subtraction of cap-trapper-selected cDNAs to prepare full-length cDNA libraries for rapid discovery of new genes.</title>
        <authorList>
            <person name="Carninci P."/>
            <person name="Shibata Y."/>
            <person name="Hayatsu N."/>
            <person name="Sugahara Y."/>
            <person name="Shibata K."/>
            <person name="Itoh M."/>
            <person name="Konno H."/>
            <person name="Okazaki Y."/>
            <person name="Muramatsu M."/>
            <person name="Hayashizaki Y."/>
        </authorList>
    </citation>
    <scope>NUCLEOTIDE SEQUENCE</scope>
    <source>
        <strain evidence="3">C57BL/6J</strain>
        <tissue evidence="3">Heart</tissue>
    </source>
</reference>
<dbReference type="Proteomes" id="UP000000589">
    <property type="component" value="Chromosome 5"/>
</dbReference>
<accession>Q8C3F6</accession>
<reference evidence="3" key="6">
    <citation type="submission" date="2002-04" db="EMBL/GenBank/DDBJ databases">
        <authorList>
            <person name="Adachi J."/>
            <person name="Aizawa K."/>
            <person name="Akimura T."/>
            <person name="Arakawa T."/>
            <person name="Bono H."/>
            <person name="Carninci P."/>
            <person name="Fukuda S."/>
            <person name="Furuno M."/>
            <person name="Hanagaki T."/>
            <person name="Hara A."/>
            <person name="Hashizume W."/>
            <person name="Hayashida K."/>
            <person name="Hayatsu N."/>
            <person name="Hiramoto K."/>
            <person name="Hiraoka T."/>
            <person name="Hirozane T."/>
            <person name="Hori F."/>
            <person name="Imotani K."/>
            <person name="Ishii Y."/>
            <person name="Itoh M."/>
            <person name="Kagawa I."/>
            <person name="Kasukawa T."/>
            <person name="Katoh H."/>
            <person name="Kawai J."/>
            <person name="Kojima Y."/>
            <person name="Kondo S."/>
            <person name="Konno H."/>
            <person name="Kouda M."/>
            <person name="Koya S."/>
            <person name="Kurihara C."/>
            <person name="Matsuyama T."/>
            <person name="Miyazaki A."/>
            <person name="Murata M."/>
            <person name="Nakamura M."/>
            <person name="Nishi K."/>
            <person name="Nomura K."/>
            <person name="Numazaki R."/>
            <person name="Ohno M."/>
            <person name="Ohsato N."/>
            <person name="Okazaki Y."/>
            <person name="Saito R."/>
            <person name="Saitoh H."/>
            <person name="Sakai C."/>
            <person name="Sakai K."/>
            <person name="Sakazume N."/>
            <person name="Sano H."/>
            <person name="Sasaki D."/>
            <person name="Shibata K."/>
            <person name="Shinagawa A."/>
            <person name="Shiraki T."/>
            <person name="Sogabe Y."/>
            <person name="Tagami M."/>
            <person name="Tagawa A."/>
            <person name="Takahashi F."/>
            <person name="Takaku-Akahira S."/>
            <person name="Takeda Y."/>
            <person name="Tanaka T."/>
            <person name="Tomaru A."/>
            <person name="Toya T."/>
            <person name="Yasunishi A."/>
            <person name="Muramatsu M."/>
            <person name="Hayashizaki Y."/>
        </authorList>
    </citation>
    <scope>NUCLEOTIDE SEQUENCE</scope>
    <source>
        <strain evidence="3">C57BL/6J</strain>
        <tissue evidence="3">Heart</tissue>
    </source>
</reference>
<evidence type="ECO:0000313" key="5">
    <source>
        <dbReference type="Proteomes" id="UP000000589"/>
    </source>
</evidence>
<feature type="compositionally biased region" description="Polar residues" evidence="1">
    <location>
        <begin position="60"/>
        <end position="72"/>
    </location>
</feature>
<dbReference type="ExpressionAtlas" id="Q8C3F6">
    <property type="expression patterns" value="baseline and differential"/>
</dbReference>
<reference evidence="3" key="4">
    <citation type="journal article" date="2001" name="Nature">
        <title>Functional annotation of a full-length mouse cDNA collection.</title>
        <authorList>
            <consortium name="The RIKEN Genome Exploration Research Group Phase II Team and the FANTOM Consortium"/>
        </authorList>
    </citation>
    <scope>NUCLEOTIDE SEQUENCE</scope>
    <source>
        <strain evidence="3">C57BL/6J</strain>
        <tissue evidence="3">Heart</tissue>
    </source>
</reference>
<reference evidence="3" key="5">
    <citation type="journal article" date="2002" name="Nature">
        <title>Analysis of the mouse transcriptome based on functional annotation of 60,770 full-length cDNAs.</title>
        <authorList>
            <consortium name="The FANTOM Consortium and the RIKEN Genome Exploration Research Group Phase I and II Team"/>
        </authorList>
    </citation>
    <scope>NUCLEOTIDE SEQUENCE</scope>
    <source>
        <strain evidence="3">C57BL/6J</strain>
        <tissue evidence="3">Heart</tissue>
    </source>
</reference>
<reference evidence="3" key="9">
    <citation type="journal article" date="2005" name="Science">
        <title>Antisense Transcription in the Mammalian Transcriptome.</title>
        <authorList>
            <consortium name="RIKEN Genome Exploration Research Group and Genome Science Group (Genome Network Project Core Group) and the FANTOM Consortium"/>
        </authorList>
    </citation>
    <scope>NUCLEOTIDE SEQUENCE</scope>
    <source>
        <strain evidence="3">C57BL/6J</strain>
        <tissue evidence="3">Heart</tissue>
    </source>
</reference>
<reference evidence="4 5" key="10">
    <citation type="journal article" date="2009" name="PLoS Biol.">
        <title>Lineage-specific biology revealed by a finished genome assembly of the mouse.</title>
        <authorList>
            <consortium name="Mouse Genome Sequencing Consortium"/>
            <person name="Church D.M."/>
            <person name="Goodstadt L."/>
            <person name="Hillier L.W."/>
            <person name="Zody M.C."/>
            <person name="Goldstein S."/>
            <person name="She X."/>
            <person name="Bult C.J."/>
            <person name="Agarwala R."/>
            <person name="Cherry J.L."/>
            <person name="DiCuccio M."/>
            <person name="Hlavina W."/>
            <person name="Kapustin Y."/>
            <person name="Meric P."/>
            <person name="Maglott D."/>
            <person name="Birtle Z."/>
            <person name="Marques A.C."/>
            <person name="Graves T."/>
            <person name="Zhou S."/>
            <person name="Teague B."/>
            <person name="Potamousis K."/>
            <person name="Churas C."/>
            <person name="Place M."/>
            <person name="Herschleb J."/>
            <person name="Runnheim R."/>
            <person name="Forrest D."/>
            <person name="Amos-Landgraf J."/>
            <person name="Schwartz D.C."/>
            <person name="Cheng Z."/>
            <person name="Lindblad-Toh K."/>
            <person name="Eichler E.E."/>
            <person name="Ponting C.P."/>
        </authorList>
    </citation>
    <scope>NUCLEOTIDE SEQUENCE [LARGE SCALE GENOMIC DNA]</scope>
    <source>
        <strain evidence="4 5">C57BL/6J</strain>
    </source>
</reference>
<reference evidence="4" key="11">
    <citation type="journal article" date="2011" name="PLoS Biol.">
        <title>Modernizing reference genome assemblies.</title>
        <authorList>
            <person name="Church D.M."/>
            <person name="Schneider V.A."/>
            <person name="Graves T."/>
            <person name="Auger K."/>
            <person name="Cunningham F."/>
            <person name="Bouk N."/>
            <person name="Chen H.C."/>
            <person name="Agarwala R."/>
            <person name="McLaren W.M."/>
            <person name="Ritchie G.R."/>
            <person name="Albracht D."/>
            <person name="Kremitzki M."/>
            <person name="Rock S."/>
            <person name="Kotkiewicz H."/>
            <person name="Kremitzki C."/>
            <person name="Wollam A."/>
            <person name="Trani L."/>
            <person name="Fulton L."/>
            <person name="Fulton R."/>
            <person name="Matthews L."/>
            <person name="Whitehead S."/>
            <person name="Chow W."/>
            <person name="Torrance J."/>
            <person name="Dunn M."/>
            <person name="Harden G."/>
            <person name="Threadgold G."/>
            <person name="Wood J."/>
            <person name="Collins J."/>
            <person name="Heath P."/>
            <person name="Griffiths G."/>
            <person name="Pelan S."/>
            <person name="Grafham D."/>
            <person name="Eichler E.E."/>
            <person name="Weinstock G."/>
            <person name="Mardis E.R."/>
            <person name="Wilson R.K."/>
            <person name="Howe K."/>
            <person name="Flicek P."/>
            <person name="Hubbard T."/>
        </authorList>
    </citation>
    <scope>NUCLEOTIDE SEQUENCE [LARGE SCALE GENOMIC DNA]</scope>
    <source>
        <strain evidence="4">C57BL/6J</strain>
    </source>
</reference>
<reference evidence="3" key="1">
    <citation type="journal article" date="1999" name="Methods Enzymol.">
        <title>High-efficiency full-length cDNA cloning.</title>
        <authorList>
            <person name="Carninci P."/>
            <person name="Hayashizaki Y."/>
        </authorList>
    </citation>
    <scope>NUCLEOTIDE SEQUENCE</scope>
    <source>
        <strain evidence="3">C57BL/6J</strain>
        <tissue evidence="3">Heart</tissue>
    </source>
</reference>
<evidence type="ECO:0000313" key="3">
    <source>
        <dbReference type="EMBL" id="BAC39596.1"/>
    </source>
</evidence>
<dbReference type="EMBL" id="AK086028">
    <property type="protein sequence ID" value="BAC39596.1"/>
    <property type="molecule type" value="mRNA"/>
</dbReference>
<evidence type="ECO:0000256" key="1">
    <source>
        <dbReference type="SAM" id="MobiDB-lite"/>
    </source>
</evidence>
<evidence type="ECO:0000313" key="4">
    <source>
        <dbReference type="Ensembl" id="ENSMUSP00000050973.5"/>
    </source>
</evidence>
<dbReference type="Antibodypedia" id="10880">
    <property type="antibodies" value="281 antibodies from 30 providers"/>
</dbReference>